<protein>
    <recommendedName>
        <fullName evidence="8">Leucine-rich repeat-containing N-terminal plant-type domain-containing protein</fullName>
    </recommendedName>
</protein>
<keyword evidence="10" id="KW-1185">Reference proteome</keyword>
<evidence type="ECO:0000256" key="5">
    <source>
        <dbReference type="ARBA" id="ARBA00023180"/>
    </source>
</evidence>
<dbReference type="EMBL" id="CM007390">
    <property type="protein sequence ID" value="ONK56155.1"/>
    <property type="molecule type" value="Genomic_DNA"/>
</dbReference>
<gene>
    <name evidence="9" type="ORF">A4U43_C10F4710</name>
</gene>
<dbReference type="PANTHER" id="PTHR48059">
    <property type="entry name" value="POLYGALACTURONASE INHIBITOR 1"/>
    <property type="match status" value="1"/>
</dbReference>
<dbReference type="SUPFAM" id="SSF52058">
    <property type="entry name" value="L domain-like"/>
    <property type="match status" value="2"/>
</dbReference>
<proteinExistence type="inferred from homology"/>
<comment type="similarity">
    <text evidence="6">Belongs to the polygalacturonase-inhibiting protein family.</text>
</comment>
<evidence type="ECO:0000256" key="1">
    <source>
        <dbReference type="ARBA" id="ARBA00004196"/>
    </source>
</evidence>
<keyword evidence="4" id="KW-0677">Repeat</keyword>
<feature type="domain" description="Leucine-rich repeat-containing N-terminal plant-type" evidence="8">
    <location>
        <begin position="23"/>
        <end position="60"/>
    </location>
</feature>
<organism evidence="9 10">
    <name type="scientific">Asparagus officinalis</name>
    <name type="common">Garden asparagus</name>
    <dbReference type="NCBI Taxonomy" id="4686"/>
    <lineage>
        <taxon>Eukaryota</taxon>
        <taxon>Viridiplantae</taxon>
        <taxon>Streptophyta</taxon>
        <taxon>Embryophyta</taxon>
        <taxon>Tracheophyta</taxon>
        <taxon>Spermatophyta</taxon>
        <taxon>Magnoliopsida</taxon>
        <taxon>Liliopsida</taxon>
        <taxon>Asparagales</taxon>
        <taxon>Asparagaceae</taxon>
        <taxon>Asparagoideae</taxon>
        <taxon>Asparagus</taxon>
    </lineage>
</organism>
<evidence type="ECO:0000259" key="8">
    <source>
        <dbReference type="Pfam" id="PF08263"/>
    </source>
</evidence>
<dbReference type="PANTHER" id="PTHR48059:SF19">
    <property type="entry name" value="RECEPTOR-LIKE PROTEIN KINASE 5"/>
    <property type="match status" value="1"/>
</dbReference>
<dbReference type="PROSITE" id="PS51257">
    <property type="entry name" value="PROKAR_LIPOPROTEIN"/>
    <property type="match status" value="1"/>
</dbReference>
<evidence type="ECO:0000256" key="2">
    <source>
        <dbReference type="ARBA" id="ARBA00022614"/>
    </source>
</evidence>
<dbReference type="Pfam" id="PF13855">
    <property type="entry name" value="LRR_8"/>
    <property type="match status" value="1"/>
</dbReference>
<accession>A0A5P1E3Y8</accession>
<evidence type="ECO:0000256" key="6">
    <source>
        <dbReference type="ARBA" id="ARBA00038043"/>
    </source>
</evidence>
<evidence type="ECO:0000256" key="3">
    <source>
        <dbReference type="ARBA" id="ARBA00022729"/>
    </source>
</evidence>
<evidence type="ECO:0000313" key="10">
    <source>
        <dbReference type="Proteomes" id="UP000243459"/>
    </source>
</evidence>
<dbReference type="InterPro" id="IPR032675">
    <property type="entry name" value="LRR_dom_sf"/>
</dbReference>
<dbReference type="OrthoDB" id="676979at2759"/>
<dbReference type="FunFam" id="3.80.10.10:FF:000041">
    <property type="entry name" value="LRR receptor-like serine/threonine-protein kinase ERECTA"/>
    <property type="match status" value="1"/>
</dbReference>
<evidence type="ECO:0000313" key="9">
    <source>
        <dbReference type="EMBL" id="ONK56155.1"/>
    </source>
</evidence>
<dbReference type="PROSITE" id="PS51450">
    <property type="entry name" value="LRR"/>
    <property type="match status" value="1"/>
</dbReference>
<feature type="signal peptide" evidence="7">
    <location>
        <begin position="1"/>
        <end position="20"/>
    </location>
</feature>
<dbReference type="Proteomes" id="UP000243459">
    <property type="component" value="Chromosome 10"/>
</dbReference>
<comment type="subcellular location">
    <subcellularLocation>
        <location evidence="1">Cell envelope</location>
    </subcellularLocation>
</comment>
<evidence type="ECO:0000256" key="4">
    <source>
        <dbReference type="ARBA" id="ARBA00022737"/>
    </source>
</evidence>
<dbReference type="Gramene" id="ONK56155">
    <property type="protein sequence ID" value="ONK56155"/>
    <property type="gene ID" value="A4U43_C10F4710"/>
</dbReference>
<dbReference type="PRINTS" id="PR00019">
    <property type="entry name" value="LEURICHRPT"/>
</dbReference>
<dbReference type="InterPro" id="IPR001611">
    <property type="entry name" value="Leu-rich_rpt"/>
</dbReference>
<keyword evidence="2" id="KW-0433">Leucine-rich repeat</keyword>
<dbReference type="InterPro" id="IPR013210">
    <property type="entry name" value="LRR_N_plant-typ"/>
</dbReference>
<dbReference type="Gene3D" id="3.80.10.10">
    <property type="entry name" value="Ribonuclease Inhibitor"/>
    <property type="match status" value="2"/>
</dbReference>
<sequence>MSRFFVLALVLILTAALSSACNQQDLTALLAIKSSFPPNSLPNSWTASIDCCAWDYIECDDTTGRVITLSISDNKYIKGSIPSSVTKLSALQTLSFSNLPGLSGSIPTFIAQLPTLSSIQFSQLPGLTGQIPSQLSKLTGLQFFTIYKTKLSGPIPSFLSAFTGLKELEIAGNSFVGTIPSSIGNLVNLTSIDLSSNQLTGAIPDSLFSKLRGSLADLDLSGNTLKGPIPKSFANIDFTNINLGSNQLDGDASFLFGESKTVNQIILSKNKFAFDLTNVKYSQNLQYLDMSHNKIFGSISNEITNLTNLGYLDVSYNELCGRIPSGGSFRQFDAMFFANNKCLCGAPLPPCK</sequence>
<dbReference type="InterPro" id="IPR051848">
    <property type="entry name" value="PGIP"/>
</dbReference>
<keyword evidence="5" id="KW-0325">Glycoprotein</keyword>
<evidence type="ECO:0000256" key="7">
    <source>
        <dbReference type="SAM" id="SignalP"/>
    </source>
</evidence>
<feature type="chain" id="PRO_5024357660" description="Leucine-rich repeat-containing N-terminal plant-type domain-containing protein" evidence="7">
    <location>
        <begin position="21"/>
        <end position="352"/>
    </location>
</feature>
<dbReference type="AlphaFoldDB" id="A0A5P1E3Y8"/>
<dbReference type="OMA" id="WFNVECG"/>
<dbReference type="Pfam" id="PF00560">
    <property type="entry name" value="LRR_1"/>
    <property type="match status" value="1"/>
</dbReference>
<dbReference type="Pfam" id="PF08263">
    <property type="entry name" value="LRRNT_2"/>
    <property type="match status" value="1"/>
</dbReference>
<keyword evidence="3 7" id="KW-0732">Signal</keyword>
<reference evidence="10" key="1">
    <citation type="journal article" date="2017" name="Nat. Commun.">
        <title>The asparagus genome sheds light on the origin and evolution of a young Y chromosome.</title>
        <authorList>
            <person name="Harkess A."/>
            <person name="Zhou J."/>
            <person name="Xu C."/>
            <person name="Bowers J.E."/>
            <person name="Van der Hulst R."/>
            <person name="Ayyampalayam S."/>
            <person name="Mercati F."/>
            <person name="Riccardi P."/>
            <person name="McKain M.R."/>
            <person name="Kakrana A."/>
            <person name="Tang H."/>
            <person name="Ray J."/>
            <person name="Groenendijk J."/>
            <person name="Arikit S."/>
            <person name="Mathioni S.M."/>
            <person name="Nakano M."/>
            <person name="Shan H."/>
            <person name="Telgmann-Rauber A."/>
            <person name="Kanno A."/>
            <person name="Yue Z."/>
            <person name="Chen H."/>
            <person name="Li W."/>
            <person name="Chen Y."/>
            <person name="Xu X."/>
            <person name="Zhang Y."/>
            <person name="Luo S."/>
            <person name="Chen H."/>
            <person name="Gao J."/>
            <person name="Mao Z."/>
            <person name="Pires J.C."/>
            <person name="Luo M."/>
            <person name="Kudrna D."/>
            <person name="Wing R.A."/>
            <person name="Meyers B.C."/>
            <person name="Yi K."/>
            <person name="Kong H."/>
            <person name="Lavrijsen P."/>
            <person name="Sunseri F."/>
            <person name="Falavigna A."/>
            <person name="Ye Y."/>
            <person name="Leebens-Mack J.H."/>
            <person name="Chen G."/>
        </authorList>
    </citation>
    <scope>NUCLEOTIDE SEQUENCE [LARGE SCALE GENOMIC DNA]</scope>
    <source>
        <strain evidence="10">cv. DH0086</strain>
    </source>
</reference>
<name>A0A5P1E3Y8_ASPOF</name>